<dbReference type="InterPro" id="IPR011249">
    <property type="entry name" value="Metalloenz_LuxS/M16"/>
</dbReference>
<dbReference type="KEGG" id="arue:QQX03_06210"/>
<dbReference type="RefSeq" id="WP_285974898.1">
    <property type="nucleotide sequence ID" value="NZ_CP127221.1"/>
</dbReference>
<dbReference type="Pfam" id="PF00675">
    <property type="entry name" value="Peptidase_M16"/>
    <property type="match status" value="1"/>
</dbReference>
<dbReference type="PANTHER" id="PTHR43690">
    <property type="entry name" value="NARDILYSIN"/>
    <property type="match status" value="1"/>
</dbReference>
<dbReference type="Proteomes" id="UP001231445">
    <property type="component" value="Chromosome"/>
</dbReference>
<feature type="domain" description="Peptidase M16 N-terminal" evidence="10">
    <location>
        <begin position="57"/>
        <end position="182"/>
    </location>
</feature>
<dbReference type="EMBL" id="CP127221">
    <property type="protein sequence ID" value="WIW94581.1"/>
    <property type="molecule type" value="Genomic_DNA"/>
</dbReference>
<evidence type="ECO:0000259" key="11">
    <source>
        <dbReference type="Pfam" id="PF05193"/>
    </source>
</evidence>
<dbReference type="SUPFAM" id="SSF63411">
    <property type="entry name" value="LuxS/MPP-like metallohydrolase"/>
    <property type="match status" value="3"/>
</dbReference>
<dbReference type="PANTHER" id="PTHR43690:SF17">
    <property type="entry name" value="PROTEIN YHJJ"/>
    <property type="match status" value="1"/>
</dbReference>
<dbReference type="InterPro" id="IPR001431">
    <property type="entry name" value="Pept_M16_Zn_BS"/>
</dbReference>
<evidence type="ECO:0000313" key="13">
    <source>
        <dbReference type="Proteomes" id="UP001231445"/>
    </source>
</evidence>
<dbReference type="Gene3D" id="3.30.830.10">
    <property type="entry name" value="Metalloenzyme, LuxS/M16 peptidase-like"/>
    <property type="match status" value="4"/>
</dbReference>
<evidence type="ECO:0000313" key="12">
    <source>
        <dbReference type="EMBL" id="WIW94581.1"/>
    </source>
</evidence>
<dbReference type="InterPro" id="IPR050626">
    <property type="entry name" value="Peptidase_M16"/>
</dbReference>
<feature type="domain" description="Peptidase M16 C-terminal" evidence="11">
    <location>
        <begin position="218"/>
        <end position="397"/>
    </location>
</feature>
<keyword evidence="3" id="KW-0645">Protease</keyword>
<organism evidence="12 13">
    <name type="scientific">Altererythrobacter rubellus</name>
    <dbReference type="NCBI Taxonomy" id="2173831"/>
    <lineage>
        <taxon>Bacteria</taxon>
        <taxon>Pseudomonadati</taxon>
        <taxon>Pseudomonadota</taxon>
        <taxon>Alphaproteobacteria</taxon>
        <taxon>Sphingomonadales</taxon>
        <taxon>Erythrobacteraceae</taxon>
        <taxon>Altererythrobacter</taxon>
    </lineage>
</organism>
<dbReference type="PROSITE" id="PS00143">
    <property type="entry name" value="INSULINASE"/>
    <property type="match status" value="1"/>
</dbReference>
<keyword evidence="13" id="KW-1185">Reference proteome</keyword>
<evidence type="ECO:0000256" key="8">
    <source>
        <dbReference type="RuleBase" id="RU004447"/>
    </source>
</evidence>
<comment type="cofactor">
    <cofactor evidence="1">
        <name>Zn(2+)</name>
        <dbReference type="ChEBI" id="CHEBI:29105"/>
    </cofactor>
</comment>
<dbReference type="InterPro" id="IPR011765">
    <property type="entry name" value="Pept_M16_N"/>
</dbReference>
<comment type="similarity">
    <text evidence="2 8">Belongs to the peptidase M16 family.</text>
</comment>
<protein>
    <submittedName>
        <fullName evidence="12">Insulinase family protein</fullName>
    </submittedName>
</protein>
<evidence type="ECO:0000256" key="1">
    <source>
        <dbReference type="ARBA" id="ARBA00001947"/>
    </source>
</evidence>
<dbReference type="InterPro" id="IPR007863">
    <property type="entry name" value="Peptidase_M16_C"/>
</dbReference>
<name>A0A9Y2B607_9SPHN</name>
<proteinExistence type="inferred from homology"/>
<evidence type="ECO:0000256" key="5">
    <source>
        <dbReference type="ARBA" id="ARBA00022801"/>
    </source>
</evidence>
<evidence type="ECO:0000256" key="9">
    <source>
        <dbReference type="SAM" id="SignalP"/>
    </source>
</evidence>
<dbReference type="GO" id="GO:0004222">
    <property type="term" value="F:metalloendopeptidase activity"/>
    <property type="evidence" value="ECO:0007669"/>
    <property type="project" value="InterPro"/>
</dbReference>
<feature type="domain" description="Peptidase M16 C-terminal" evidence="11">
    <location>
        <begin position="692"/>
        <end position="870"/>
    </location>
</feature>
<dbReference type="GO" id="GO:0006508">
    <property type="term" value="P:proteolysis"/>
    <property type="evidence" value="ECO:0007669"/>
    <property type="project" value="UniProtKB-KW"/>
</dbReference>
<keyword evidence="7" id="KW-0482">Metalloprotease</keyword>
<keyword evidence="5" id="KW-0378">Hydrolase</keyword>
<evidence type="ECO:0000256" key="2">
    <source>
        <dbReference type="ARBA" id="ARBA00007261"/>
    </source>
</evidence>
<evidence type="ECO:0000259" key="10">
    <source>
        <dbReference type="Pfam" id="PF00675"/>
    </source>
</evidence>
<dbReference type="Pfam" id="PF05193">
    <property type="entry name" value="Peptidase_M16_C"/>
    <property type="match status" value="2"/>
</dbReference>
<dbReference type="GO" id="GO:0046872">
    <property type="term" value="F:metal ion binding"/>
    <property type="evidence" value="ECO:0007669"/>
    <property type="project" value="UniProtKB-KW"/>
</dbReference>
<evidence type="ECO:0000256" key="6">
    <source>
        <dbReference type="ARBA" id="ARBA00022833"/>
    </source>
</evidence>
<feature type="chain" id="PRO_5040902780" evidence="9">
    <location>
        <begin position="23"/>
        <end position="985"/>
    </location>
</feature>
<feature type="signal peptide" evidence="9">
    <location>
        <begin position="1"/>
        <end position="22"/>
    </location>
</feature>
<reference evidence="12 13" key="1">
    <citation type="submission" date="2023-06" db="EMBL/GenBank/DDBJ databases">
        <title>Altererythrobacter rubellus NBRC 112769 genome.</title>
        <authorList>
            <person name="Zhang K."/>
        </authorList>
    </citation>
    <scope>NUCLEOTIDE SEQUENCE [LARGE SCALE GENOMIC DNA]</scope>
    <source>
        <strain evidence="12 13">NBRC 112769</strain>
    </source>
</reference>
<keyword evidence="9" id="KW-0732">Signal</keyword>
<keyword evidence="4" id="KW-0479">Metal-binding</keyword>
<gene>
    <name evidence="12" type="ORF">QQX03_06210</name>
</gene>
<dbReference type="AlphaFoldDB" id="A0A9Y2B607"/>
<evidence type="ECO:0000256" key="7">
    <source>
        <dbReference type="ARBA" id="ARBA00023049"/>
    </source>
</evidence>
<evidence type="ECO:0000256" key="3">
    <source>
        <dbReference type="ARBA" id="ARBA00022670"/>
    </source>
</evidence>
<sequence length="985" mass="108782">MRLFASLATFVAVALSPTLLLAQESAPDEPAWAFEDSDIPVDPAFRFGELDNGMRYILRQNSTPEDTALVRLYIGSGSLDETDSERGLAHFVEHMAFNGSKRIPEGEMIPLLEREGLAFGADTNASTGFDRTLYMLNLPRNDEDLLETALMLMRETASELLIEQEAVDRERGIILAERRDRNNFAFKAAVDEFEFAAPDARFVQRVPIGTLEVLENADAEHLRGFYERTYVPKNAVLVIVGDYPEELLEDRVKHWFADWQGGAERTDPITGPVDITRTNETDIYVDQALNETVSVTRYAPWEERKDTVANRQQNLLREVGYGIINRRLATLARAENAPFRAASFGTSDLFEEARSTSLTVTTSDNEWRSGMIAAGTELRKALQYGFSEAEVAEQVARLRTSIENSARSANTRSNGALVSAALGLVQEENVPSTPESSLDRFEAFADEITPEVAFAAVLADTAELTDPLIRYQGRTEPEGGAEGLTSAWAEVEAAVITAPEFAEMAEFAYQYFGTPGDIVSDETEERLGIRMIRFANGVMLNLKQTDINEDRIQFRVQLDGGDLLNTKDAPLTTALVSSLAGGGLGKHSQDELVSILAGRSVRLALSSADKGFQMSGTTTPRDLLLQMQLLTAGITDPGYRPEAIERFRRGVAQFFASMDATPGQALGNNIGAILSDGDPRFSLQSEEAYNALSFDRLREDISDRLANGAIEIAMVGEFDQQAAIDAVAATFGALPEREAEFQPREEARERTFTADRETRIITHSGEPDQALIRIVWPTTDDTDYAENIRLSLLARVVQIRLQEVLREELGQAYSPGANSSLSRTWRDYGTFDINVAVDYEQVDAASSAIMGMIAGLRESVVSDTVDRARAPLLEQYDNLLKTLGGWMSLADNAQSEAERLERYFNAPDMIRAVTPDDIRGAAQTYLSPDEAVQIIVVPKNVQAEYSHLPVGNHVHHDCNMHPSRYRAAHIAGTRKAAMPHQRSCS</sequence>
<keyword evidence="6" id="KW-0862">Zinc</keyword>
<evidence type="ECO:0000256" key="4">
    <source>
        <dbReference type="ARBA" id="ARBA00022723"/>
    </source>
</evidence>
<accession>A0A9Y2B607</accession>